<accession>A0A1H0F9T4</accession>
<reference evidence="2 3" key="1">
    <citation type="submission" date="2016-10" db="EMBL/GenBank/DDBJ databases">
        <authorList>
            <person name="de Groot N.N."/>
        </authorList>
    </citation>
    <scope>NUCLEOTIDE SEQUENCE [LARGE SCALE GENOMIC DNA]</scope>
    <source>
        <strain evidence="2 3">DSM 15269</strain>
    </source>
</reference>
<dbReference type="GO" id="GO:0005829">
    <property type="term" value="C:cytosol"/>
    <property type="evidence" value="ECO:0007669"/>
    <property type="project" value="TreeGrafter"/>
</dbReference>
<dbReference type="CDD" id="cd01741">
    <property type="entry name" value="GATase1_1"/>
    <property type="match status" value="1"/>
</dbReference>
<dbReference type="GO" id="GO:0016740">
    <property type="term" value="F:transferase activity"/>
    <property type="evidence" value="ECO:0007669"/>
    <property type="project" value="UniProtKB-KW"/>
</dbReference>
<dbReference type="Gene3D" id="3.40.50.880">
    <property type="match status" value="1"/>
</dbReference>
<dbReference type="Pfam" id="PF00117">
    <property type="entry name" value="GATase"/>
    <property type="match status" value="1"/>
</dbReference>
<protein>
    <submittedName>
        <fullName evidence="2">GMP synthase-Glutamine amidotransferase</fullName>
    </submittedName>
</protein>
<keyword evidence="2" id="KW-0808">Transferase</keyword>
<sequence>MRIHYLQHVPFEDLGSIKDYLLKQKCTINSTKLYKNEKLPNPQDFDWLIIMGGPMGVDDEKKYPWLIKEKKFILDTIEDSSKTILGICLGAQLIANVLKAKVYKNKYKEIGWFNIVKSSELKGTILDDVFPNSIEAFHWHGDTFEIPKEAKLIASSDACKNQGFIIDNRIIGFQFHLETTLESATKLIKNCRQDLDNSKYVQSEKEILSNSQKFTLINKLMKKILNKLLTK</sequence>
<dbReference type="SUPFAM" id="SSF52317">
    <property type="entry name" value="Class I glutamine amidotransferase-like"/>
    <property type="match status" value="1"/>
</dbReference>
<dbReference type="InterPro" id="IPR044992">
    <property type="entry name" value="ChyE-like"/>
</dbReference>
<dbReference type="InterPro" id="IPR029062">
    <property type="entry name" value="Class_I_gatase-like"/>
</dbReference>
<keyword evidence="3" id="KW-1185">Reference proteome</keyword>
<keyword evidence="2" id="KW-0315">Glutamine amidotransferase</keyword>
<evidence type="ECO:0000313" key="2">
    <source>
        <dbReference type="EMBL" id="SDN91356.1"/>
    </source>
</evidence>
<dbReference type="AlphaFoldDB" id="A0A1H0F9T4"/>
<dbReference type="OrthoDB" id="9813383at2"/>
<feature type="domain" description="Glutamine amidotransferase" evidence="1">
    <location>
        <begin position="17"/>
        <end position="191"/>
    </location>
</feature>
<dbReference type="PROSITE" id="PS51273">
    <property type="entry name" value="GATASE_TYPE_1"/>
    <property type="match status" value="1"/>
</dbReference>
<dbReference type="PANTHER" id="PTHR42695:SF5">
    <property type="entry name" value="GLUTAMINE AMIDOTRANSFERASE YLR126C-RELATED"/>
    <property type="match status" value="1"/>
</dbReference>
<dbReference type="STRING" id="206665.SAMN04488516_11145"/>
<dbReference type="EMBL" id="FNIN01000011">
    <property type="protein sequence ID" value="SDN91356.1"/>
    <property type="molecule type" value="Genomic_DNA"/>
</dbReference>
<organism evidence="2 3">
    <name type="scientific">Desulfonauticus submarinus</name>
    <dbReference type="NCBI Taxonomy" id="206665"/>
    <lineage>
        <taxon>Bacteria</taxon>
        <taxon>Pseudomonadati</taxon>
        <taxon>Thermodesulfobacteriota</taxon>
        <taxon>Desulfovibrionia</taxon>
        <taxon>Desulfovibrionales</taxon>
        <taxon>Desulfonauticaceae</taxon>
        <taxon>Desulfonauticus</taxon>
    </lineage>
</organism>
<evidence type="ECO:0000313" key="3">
    <source>
        <dbReference type="Proteomes" id="UP000199602"/>
    </source>
</evidence>
<dbReference type="InterPro" id="IPR017926">
    <property type="entry name" value="GATASE"/>
</dbReference>
<evidence type="ECO:0000259" key="1">
    <source>
        <dbReference type="Pfam" id="PF00117"/>
    </source>
</evidence>
<dbReference type="RefSeq" id="WP_092066000.1">
    <property type="nucleotide sequence ID" value="NZ_FNIN01000011.1"/>
</dbReference>
<gene>
    <name evidence="2" type="ORF">SAMN04488516_11145</name>
</gene>
<name>A0A1H0F9T4_9BACT</name>
<dbReference type="PANTHER" id="PTHR42695">
    <property type="entry name" value="GLUTAMINE AMIDOTRANSFERASE YLR126C-RELATED"/>
    <property type="match status" value="1"/>
</dbReference>
<proteinExistence type="predicted"/>
<dbReference type="Proteomes" id="UP000199602">
    <property type="component" value="Unassembled WGS sequence"/>
</dbReference>
<dbReference type="FunFam" id="3.40.50.880:FF:000033">
    <property type="entry name" value="Glutamine amidotransferase class-I"/>
    <property type="match status" value="1"/>
</dbReference>